<sequence length="550" mass="57103">MDAPLPAAPASAADAPPLDDPVGLEVFRNSLVGVAEEMGEVMMRAALSPMIKERNDRSCAVFTRDLQLVAQAEHLPIHLALLVRTVPAALAELREPLRPGDVSIHNDPYLGGSHLPDITSIAPIYDAADTELLGYCAVIAHMADIGGSTPGGVGGLARDIIEEGVLIPPVRIVRGGRVVAEVLDLLMANVRLPEVLRGDLLAQIAAVRAGGHAVRDLAEAVTADRFHEMCRQILDYSGRRTRTAIENLPTGEAQFVDVVDDDGLGNGPLPVSVRIRIDGDGVEADFTGSAPQLAAPVNASLAVTRSAVFYVVRCLIDASIPTTAACFDAVRVVAPEGSIVNATAPAPVGGGSLETAQRIVDAVMGAFAQLVPDLVTAAGMGSHNTIAIGGTSATTGRRFVLTENLSGGGGARAGLDGVSVRRVNLMNTPNTPVEVLEREIPVRVVRCEMRDGSGGEGRTVGGLGLRKEYEFAQDCSVSILADRQVNAPWGLFGGGSAQGSSHELVRADGTRETLPSKVALTVHAGDRLIAQTAGGGGYGPAAVTTEEETP</sequence>
<evidence type="ECO:0000313" key="4">
    <source>
        <dbReference type="Proteomes" id="UP001501598"/>
    </source>
</evidence>
<comment type="caution">
    <text evidence="3">The sequence shown here is derived from an EMBL/GenBank/DDBJ whole genome shotgun (WGS) entry which is preliminary data.</text>
</comment>
<reference evidence="4" key="1">
    <citation type="journal article" date="2019" name="Int. J. Syst. Evol. Microbiol.">
        <title>The Global Catalogue of Microorganisms (GCM) 10K type strain sequencing project: providing services to taxonomists for standard genome sequencing and annotation.</title>
        <authorList>
            <consortium name="The Broad Institute Genomics Platform"/>
            <consortium name="The Broad Institute Genome Sequencing Center for Infectious Disease"/>
            <person name="Wu L."/>
            <person name="Ma J."/>
        </authorList>
    </citation>
    <scope>NUCLEOTIDE SEQUENCE [LARGE SCALE GENOMIC DNA]</scope>
    <source>
        <strain evidence="4">JCM 17906</strain>
    </source>
</reference>
<evidence type="ECO:0000313" key="3">
    <source>
        <dbReference type="EMBL" id="GAA4555518.1"/>
    </source>
</evidence>
<dbReference type="PANTHER" id="PTHR11365:SF23">
    <property type="entry name" value="HYPOTHETICAL 5-OXOPROLINASE (EUROFUNG)-RELATED"/>
    <property type="match status" value="1"/>
</dbReference>
<organism evidence="3 4">
    <name type="scientific">Pseudonocardia xishanensis</name>
    <dbReference type="NCBI Taxonomy" id="630995"/>
    <lineage>
        <taxon>Bacteria</taxon>
        <taxon>Bacillati</taxon>
        <taxon>Actinomycetota</taxon>
        <taxon>Actinomycetes</taxon>
        <taxon>Pseudonocardiales</taxon>
        <taxon>Pseudonocardiaceae</taxon>
        <taxon>Pseudonocardia</taxon>
    </lineage>
</organism>
<feature type="region of interest" description="Disordered" evidence="1">
    <location>
        <begin position="531"/>
        <end position="550"/>
    </location>
</feature>
<protein>
    <submittedName>
        <fullName evidence="3">Hydantoinase B/oxoprolinase family protein</fullName>
    </submittedName>
</protein>
<dbReference type="EMBL" id="BAABGT010000093">
    <property type="protein sequence ID" value="GAA4555518.1"/>
    <property type="molecule type" value="Genomic_DNA"/>
</dbReference>
<dbReference type="InterPro" id="IPR045079">
    <property type="entry name" value="Oxoprolinase-like"/>
</dbReference>
<name>A0ABP8S0B4_9PSEU</name>
<dbReference type="RefSeq" id="WP_345424972.1">
    <property type="nucleotide sequence ID" value="NZ_BAABGT010000093.1"/>
</dbReference>
<dbReference type="InterPro" id="IPR003692">
    <property type="entry name" value="Hydantoinase_B"/>
</dbReference>
<evidence type="ECO:0000256" key="1">
    <source>
        <dbReference type="SAM" id="MobiDB-lite"/>
    </source>
</evidence>
<proteinExistence type="predicted"/>
<dbReference type="Pfam" id="PF02538">
    <property type="entry name" value="Hydantoinase_B"/>
    <property type="match status" value="1"/>
</dbReference>
<gene>
    <name evidence="3" type="ORF">GCM10023175_55900</name>
</gene>
<dbReference type="PANTHER" id="PTHR11365">
    <property type="entry name" value="5-OXOPROLINASE RELATED"/>
    <property type="match status" value="1"/>
</dbReference>
<evidence type="ECO:0000259" key="2">
    <source>
        <dbReference type="Pfam" id="PF02538"/>
    </source>
</evidence>
<feature type="domain" description="Hydantoinase B/oxoprolinase" evidence="2">
    <location>
        <begin position="20"/>
        <end position="540"/>
    </location>
</feature>
<accession>A0ABP8S0B4</accession>
<keyword evidence="4" id="KW-1185">Reference proteome</keyword>
<dbReference type="Proteomes" id="UP001501598">
    <property type="component" value="Unassembled WGS sequence"/>
</dbReference>